<dbReference type="GO" id="GO:0072527">
    <property type="term" value="P:pyrimidine-containing compound metabolic process"/>
    <property type="evidence" value="ECO:0007669"/>
    <property type="project" value="UniProtKB-ARBA"/>
</dbReference>
<comment type="caution">
    <text evidence="6">The sequence shown here is derived from an EMBL/GenBank/DDBJ whole genome shotgun (WGS) entry which is preliminary data.</text>
</comment>
<dbReference type="InterPro" id="IPR002125">
    <property type="entry name" value="CMP_dCMP_dom"/>
</dbReference>
<dbReference type="PANTHER" id="PTHR11644">
    <property type="entry name" value="CYTIDINE DEAMINASE"/>
    <property type="match status" value="1"/>
</dbReference>
<sequence>MEREQLLALAREAAQKAHCPYSHFRVGAALVAGGEVFTGVNIEISSYGLTLCAERSALATAVSHGAGPVTQVAVACIDAPPSAPPGSRTPCGACRQWLSDLAPHATIFIDGIEQNFTVSDLLPHAFEL</sequence>
<dbReference type="GO" id="GO:0004126">
    <property type="term" value="F:cytidine deaminase activity"/>
    <property type="evidence" value="ECO:0007669"/>
    <property type="project" value="UniProtKB-ARBA"/>
</dbReference>
<dbReference type="Pfam" id="PF00383">
    <property type="entry name" value="dCMP_cyt_deam_1"/>
    <property type="match status" value="1"/>
</dbReference>
<dbReference type="EMBL" id="BNJK01000001">
    <property type="protein sequence ID" value="GHO92553.1"/>
    <property type="molecule type" value="Genomic_DNA"/>
</dbReference>
<evidence type="ECO:0000313" key="6">
    <source>
        <dbReference type="EMBL" id="GHO92553.1"/>
    </source>
</evidence>
<dbReference type="InterPro" id="IPR050202">
    <property type="entry name" value="Cyt/Deoxycyt_deaminase"/>
</dbReference>
<dbReference type="Gene3D" id="3.40.140.10">
    <property type="entry name" value="Cytidine Deaminase, domain 2"/>
    <property type="match status" value="1"/>
</dbReference>
<proteinExistence type="inferred from homology"/>
<comment type="similarity">
    <text evidence="1">Belongs to the cytidine and deoxycytidylate deaminase family.</text>
</comment>
<dbReference type="CDD" id="cd01283">
    <property type="entry name" value="cytidine_deaminase"/>
    <property type="match status" value="1"/>
</dbReference>
<dbReference type="PROSITE" id="PS51747">
    <property type="entry name" value="CYT_DCMP_DEAMINASES_2"/>
    <property type="match status" value="1"/>
</dbReference>
<evidence type="ECO:0000259" key="5">
    <source>
        <dbReference type="PROSITE" id="PS51747"/>
    </source>
</evidence>
<reference evidence="6" key="1">
    <citation type="submission" date="2020-10" db="EMBL/GenBank/DDBJ databases">
        <title>Taxonomic study of unclassified bacteria belonging to the class Ktedonobacteria.</title>
        <authorList>
            <person name="Yabe S."/>
            <person name="Wang C.M."/>
            <person name="Zheng Y."/>
            <person name="Sakai Y."/>
            <person name="Cavaletti L."/>
            <person name="Monciardini P."/>
            <person name="Donadio S."/>
        </authorList>
    </citation>
    <scope>NUCLEOTIDE SEQUENCE</scope>
    <source>
        <strain evidence="6">ID150040</strain>
    </source>
</reference>
<evidence type="ECO:0000256" key="3">
    <source>
        <dbReference type="ARBA" id="ARBA00022801"/>
    </source>
</evidence>
<dbReference type="GO" id="GO:0055086">
    <property type="term" value="P:nucleobase-containing small molecule metabolic process"/>
    <property type="evidence" value="ECO:0007669"/>
    <property type="project" value="UniProtKB-ARBA"/>
</dbReference>
<dbReference type="PROSITE" id="PS00903">
    <property type="entry name" value="CYT_DCMP_DEAMINASES_1"/>
    <property type="match status" value="1"/>
</dbReference>
<evidence type="ECO:0000256" key="1">
    <source>
        <dbReference type="ARBA" id="ARBA00006576"/>
    </source>
</evidence>
<keyword evidence="2" id="KW-0479">Metal-binding</keyword>
<keyword evidence="4" id="KW-0862">Zinc</keyword>
<gene>
    <name evidence="6" type="ORF">KSF_026010</name>
</gene>
<dbReference type="Proteomes" id="UP000597444">
    <property type="component" value="Unassembled WGS sequence"/>
</dbReference>
<dbReference type="SUPFAM" id="SSF53927">
    <property type="entry name" value="Cytidine deaminase-like"/>
    <property type="match status" value="1"/>
</dbReference>
<dbReference type="InterPro" id="IPR016193">
    <property type="entry name" value="Cytidine_deaminase-like"/>
</dbReference>
<name>A0A8J3IFB8_9CHLR</name>
<dbReference type="GO" id="GO:0042802">
    <property type="term" value="F:identical protein binding"/>
    <property type="evidence" value="ECO:0007669"/>
    <property type="project" value="UniProtKB-ARBA"/>
</dbReference>
<accession>A0A8J3IFB8</accession>
<dbReference type="NCBIfam" id="NF004064">
    <property type="entry name" value="PRK05578.1"/>
    <property type="match status" value="1"/>
</dbReference>
<dbReference type="InterPro" id="IPR016192">
    <property type="entry name" value="APOBEC/CMP_deaminase_Zn-bd"/>
</dbReference>
<evidence type="ECO:0000313" key="7">
    <source>
        <dbReference type="Proteomes" id="UP000597444"/>
    </source>
</evidence>
<protein>
    <submittedName>
        <fullName evidence="6">Cytidine deaminase</fullName>
    </submittedName>
</protein>
<evidence type="ECO:0000256" key="4">
    <source>
        <dbReference type="ARBA" id="ARBA00022833"/>
    </source>
</evidence>
<dbReference type="AlphaFoldDB" id="A0A8J3IFB8"/>
<dbReference type="PANTHER" id="PTHR11644:SF2">
    <property type="entry name" value="CYTIDINE DEAMINASE"/>
    <property type="match status" value="1"/>
</dbReference>
<dbReference type="GO" id="GO:0008270">
    <property type="term" value="F:zinc ion binding"/>
    <property type="evidence" value="ECO:0007669"/>
    <property type="project" value="InterPro"/>
</dbReference>
<keyword evidence="7" id="KW-1185">Reference proteome</keyword>
<dbReference type="GO" id="GO:0005829">
    <property type="term" value="C:cytosol"/>
    <property type="evidence" value="ECO:0007669"/>
    <property type="project" value="TreeGrafter"/>
</dbReference>
<organism evidence="6 7">
    <name type="scientific">Reticulibacter mediterranei</name>
    <dbReference type="NCBI Taxonomy" id="2778369"/>
    <lineage>
        <taxon>Bacteria</taxon>
        <taxon>Bacillati</taxon>
        <taxon>Chloroflexota</taxon>
        <taxon>Ktedonobacteria</taxon>
        <taxon>Ktedonobacterales</taxon>
        <taxon>Reticulibacteraceae</taxon>
        <taxon>Reticulibacter</taxon>
    </lineage>
</organism>
<feature type="domain" description="CMP/dCMP-type deaminase" evidence="5">
    <location>
        <begin position="1"/>
        <end position="128"/>
    </location>
</feature>
<evidence type="ECO:0000256" key="2">
    <source>
        <dbReference type="ARBA" id="ARBA00022723"/>
    </source>
</evidence>
<keyword evidence="3" id="KW-0378">Hydrolase</keyword>